<organism evidence="1 2">
    <name type="scientific">Aphanomyces astaci</name>
    <name type="common">Crayfish plague agent</name>
    <dbReference type="NCBI Taxonomy" id="112090"/>
    <lineage>
        <taxon>Eukaryota</taxon>
        <taxon>Sar</taxon>
        <taxon>Stramenopiles</taxon>
        <taxon>Oomycota</taxon>
        <taxon>Saprolegniomycetes</taxon>
        <taxon>Saprolegniales</taxon>
        <taxon>Verrucalvaceae</taxon>
        <taxon>Aphanomyces</taxon>
    </lineage>
</organism>
<dbReference type="SUPFAM" id="SSF117281">
    <property type="entry name" value="Kelch motif"/>
    <property type="match status" value="1"/>
</dbReference>
<accession>A0A397D4Z4</accession>
<evidence type="ECO:0000313" key="1">
    <source>
        <dbReference type="EMBL" id="RHY58102.1"/>
    </source>
</evidence>
<sequence>MARERTVMEVIGDAAYIYGGGGDANDAAYNDTWKGEALPIWTQLTVSRPFGRILSGMVAIDSSHMWLFGGFAFDSQMQAVAFSDTLAADVSLVPIVSLTTVSTQVLYTFNLHCGFMSFVHNDDL</sequence>
<dbReference type="AlphaFoldDB" id="A0A397D4Z4"/>
<dbReference type="Gene3D" id="2.120.10.80">
    <property type="entry name" value="Kelch-type beta propeller"/>
    <property type="match status" value="1"/>
</dbReference>
<gene>
    <name evidence="1" type="ORF">DYB30_005786</name>
</gene>
<dbReference type="InterPro" id="IPR015915">
    <property type="entry name" value="Kelch-typ_b-propeller"/>
</dbReference>
<name>A0A397D4Z4_APHAT</name>
<comment type="caution">
    <text evidence="1">The sequence shown here is derived from an EMBL/GenBank/DDBJ whole genome shotgun (WGS) entry which is preliminary data.</text>
</comment>
<evidence type="ECO:0000313" key="2">
    <source>
        <dbReference type="Proteomes" id="UP000266643"/>
    </source>
</evidence>
<dbReference type="Proteomes" id="UP000266643">
    <property type="component" value="Unassembled WGS sequence"/>
</dbReference>
<reference evidence="1 2" key="1">
    <citation type="submission" date="2018-08" db="EMBL/GenBank/DDBJ databases">
        <title>Aphanomyces genome sequencing and annotation.</title>
        <authorList>
            <person name="Minardi D."/>
            <person name="Oidtmann B."/>
            <person name="Van Der Giezen M."/>
            <person name="Studholme D.J."/>
        </authorList>
    </citation>
    <scope>NUCLEOTIDE SEQUENCE [LARGE SCALE GENOMIC DNA]</scope>
    <source>
        <strain evidence="1 2">D2</strain>
    </source>
</reference>
<protein>
    <submittedName>
        <fullName evidence="1">Uncharacterized protein</fullName>
    </submittedName>
</protein>
<dbReference type="EMBL" id="QUTD01006012">
    <property type="protein sequence ID" value="RHY58102.1"/>
    <property type="molecule type" value="Genomic_DNA"/>
</dbReference>
<proteinExistence type="predicted"/>